<dbReference type="EMBL" id="MRAD01000004">
    <property type="protein sequence ID" value="OOO62719.1"/>
    <property type="molecule type" value="Genomic_DNA"/>
</dbReference>
<feature type="coiled-coil region" evidence="2">
    <location>
        <begin position="41"/>
        <end position="89"/>
    </location>
</feature>
<reference evidence="4 6" key="2">
    <citation type="submission" date="2016-12" db="EMBL/GenBank/DDBJ databases">
        <title>Clostridium tepidum sp. nov., a close relative of Clostridium sporogenes and Clostridium botulinum Group I.</title>
        <authorList>
            <person name="Dobritsa A.P."/>
            <person name="Kutumbaka K."/>
            <person name="Werner K."/>
            <person name="Samadpour M."/>
        </authorList>
    </citation>
    <scope>NUCLEOTIDE SEQUENCE [LARGE SCALE GENOMIC DNA]</scope>
    <source>
        <strain evidence="4 6">PE</strain>
    </source>
</reference>
<keyword evidence="6" id="KW-1185">Reference proteome</keyword>
<dbReference type="STRING" id="1962263.BS637_05380"/>
<dbReference type="Gene3D" id="3.30.70.1880">
    <property type="entry name" value="Protein of unknown function DUF881"/>
    <property type="match status" value="1"/>
</dbReference>
<protein>
    <submittedName>
        <fullName evidence="5">Division initiation protein</fullName>
    </submittedName>
</protein>
<evidence type="ECO:0000313" key="7">
    <source>
        <dbReference type="Proteomes" id="UP000190256"/>
    </source>
</evidence>
<evidence type="ECO:0000256" key="3">
    <source>
        <dbReference type="SAM" id="Phobius"/>
    </source>
</evidence>
<evidence type="ECO:0000256" key="2">
    <source>
        <dbReference type="SAM" id="Coils"/>
    </source>
</evidence>
<keyword evidence="3" id="KW-0472">Membrane</keyword>
<dbReference type="Pfam" id="PF05949">
    <property type="entry name" value="DUF881"/>
    <property type="match status" value="1"/>
</dbReference>
<reference evidence="5 7" key="1">
    <citation type="submission" date="2016-12" db="EMBL/GenBank/DDBJ databases">
        <title>Clostridium tepidum sp. nov., a close relative of Clostridium sporogenes and Clostridium botulinum Group I.</title>
        <authorList>
            <person name="Dobritsa A.P."/>
            <person name="Kutumbaka K.K."/>
            <person name="Werner K."/>
            <person name="Wiedmann M."/>
            <person name="Asmus A."/>
            <person name="Samadpour M."/>
        </authorList>
    </citation>
    <scope>NUCLEOTIDE SEQUENCE [LARGE SCALE GENOMIC DNA]</scope>
    <source>
        <strain evidence="5 7">IEH 97212</strain>
    </source>
</reference>
<gene>
    <name evidence="4" type="ORF">BS637_05380</name>
    <name evidence="5" type="ORF">BS638_08560</name>
</gene>
<evidence type="ECO:0000313" key="5">
    <source>
        <dbReference type="EMBL" id="OOO65400.1"/>
    </source>
</evidence>
<dbReference type="PANTHER" id="PTHR37313">
    <property type="entry name" value="UPF0749 PROTEIN RV1825"/>
    <property type="match status" value="1"/>
</dbReference>
<organism evidence="5 7">
    <name type="scientific">Clostridium tepidum</name>
    <dbReference type="NCBI Taxonomy" id="1962263"/>
    <lineage>
        <taxon>Bacteria</taxon>
        <taxon>Bacillati</taxon>
        <taxon>Bacillota</taxon>
        <taxon>Clostridia</taxon>
        <taxon>Eubacteriales</taxon>
        <taxon>Clostridiaceae</taxon>
        <taxon>Clostridium</taxon>
    </lineage>
</organism>
<comment type="caution">
    <text evidence="5">The sequence shown here is derived from an EMBL/GenBank/DDBJ whole genome shotgun (WGS) entry which is preliminary data.</text>
</comment>
<dbReference type="EMBL" id="MRAE01000019">
    <property type="protein sequence ID" value="OOO65400.1"/>
    <property type="molecule type" value="Genomic_DNA"/>
</dbReference>
<dbReference type="Proteomes" id="UP000190256">
    <property type="component" value="Unassembled WGS sequence"/>
</dbReference>
<dbReference type="InterPro" id="IPR010273">
    <property type="entry name" value="DUF881"/>
</dbReference>
<feature type="transmembrane region" description="Helical" evidence="3">
    <location>
        <begin position="6"/>
        <end position="27"/>
    </location>
</feature>
<dbReference type="OrthoDB" id="9776196at2"/>
<name>A0A1S9I536_9CLOT</name>
<dbReference type="AlphaFoldDB" id="A0A1S9I536"/>
<keyword evidence="2" id="KW-0175">Coiled coil</keyword>
<keyword evidence="3" id="KW-1133">Transmembrane helix</keyword>
<keyword evidence="3" id="KW-0812">Transmembrane</keyword>
<dbReference type="PANTHER" id="PTHR37313:SF2">
    <property type="entry name" value="UPF0749 PROTEIN YLXX"/>
    <property type="match status" value="1"/>
</dbReference>
<evidence type="ECO:0000313" key="6">
    <source>
        <dbReference type="Proteomes" id="UP000190206"/>
    </source>
</evidence>
<sequence>MRNNEATIFIFIASIAIGILISMNISFKKVNTRAFLNVKQYQEAIYEKNKLYAEVSNLKEKYNVYNEKLEKYEHQFSSEKEIREEINEEIFQNKLQLGTIPVEGPGVKIILNDADKESFEGGTYEENKLKLIHNTDIIQVINDLKNAKVEAISLNGQRITNVSDIYCDGTFIGINSGIKLLAPFYIEVIGDKTSIKEYMMRSDGYLQILMLRKIYVDIQEKDKITIPATNNNKKPKYIKSMEK</sequence>
<dbReference type="RefSeq" id="WP_078023746.1">
    <property type="nucleotide sequence ID" value="NZ_JADPGM010000004.1"/>
</dbReference>
<proteinExistence type="inferred from homology"/>
<evidence type="ECO:0000256" key="1">
    <source>
        <dbReference type="ARBA" id="ARBA00009108"/>
    </source>
</evidence>
<accession>A0A1S9I536</accession>
<dbReference type="Proteomes" id="UP000190206">
    <property type="component" value="Unassembled WGS sequence"/>
</dbReference>
<evidence type="ECO:0000313" key="4">
    <source>
        <dbReference type="EMBL" id="OOO62719.1"/>
    </source>
</evidence>
<comment type="similarity">
    <text evidence="1">Belongs to the UPF0749 family.</text>
</comment>